<evidence type="ECO:0000313" key="3">
    <source>
        <dbReference type="EMBL" id="REB69485.1"/>
    </source>
</evidence>
<dbReference type="InterPro" id="IPR051812">
    <property type="entry name" value="SPI_LacAB/RpiB"/>
</dbReference>
<dbReference type="PANTHER" id="PTHR43732:SF1">
    <property type="entry name" value="RIBOSE 5-PHOSPHATE ISOMERASE"/>
    <property type="match status" value="1"/>
</dbReference>
<protein>
    <submittedName>
        <fullName evidence="3">Ribose 5-phosphate isomerase B</fullName>
    </submittedName>
</protein>
<name>A0ABX9IB85_9ACTN</name>
<dbReference type="Gene3D" id="3.40.1400.10">
    <property type="entry name" value="Sugar-phosphate isomerase, RpiB/LacA/LacB"/>
    <property type="match status" value="1"/>
</dbReference>
<accession>A0ABX9IB85</accession>
<proteinExistence type="inferred from homology"/>
<dbReference type="NCBIfam" id="TIGR00689">
    <property type="entry name" value="rpiB_lacA_lacB"/>
    <property type="match status" value="1"/>
</dbReference>
<evidence type="ECO:0000313" key="4">
    <source>
        <dbReference type="Proteomes" id="UP000256324"/>
    </source>
</evidence>
<dbReference type="RefSeq" id="WP_063810637.1">
    <property type="nucleotide sequence ID" value="NZ_JARJNT010000002.1"/>
</dbReference>
<dbReference type="Proteomes" id="UP000256324">
    <property type="component" value="Unassembled WGS sequence"/>
</dbReference>
<dbReference type="PANTHER" id="PTHR43732">
    <property type="entry name" value="RIBOSE 5-PHOSPHATE ISOMERASE-RELATED"/>
    <property type="match status" value="1"/>
</dbReference>
<dbReference type="Pfam" id="PF02502">
    <property type="entry name" value="LacAB_rpiB"/>
    <property type="match status" value="1"/>
</dbReference>
<reference evidence="3 4" key="1">
    <citation type="submission" date="2017-09" db="EMBL/GenBank/DDBJ databases">
        <authorList>
            <person name="Bumgarner R.E."/>
        </authorList>
    </citation>
    <scope>NUCLEOTIDE SEQUENCE [LARGE SCALE GENOMIC DNA]</scope>
    <source>
        <strain evidence="3 4">T34998</strain>
    </source>
</reference>
<dbReference type="InterPro" id="IPR036569">
    <property type="entry name" value="RpiB_LacA_LacB_sf"/>
</dbReference>
<dbReference type="SUPFAM" id="SSF89623">
    <property type="entry name" value="Ribose/Galactose isomerase RpiB/AlsB"/>
    <property type="match status" value="1"/>
</dbReference>
<dbReference type="GO" id="GO:0016853">
    <property type="term" value="F:isomerase activity"/>
    <property type="evidence" value="ECO:0007669"/>
    <property type="project" value="UniProtKB-KW"/>
</dbReference>
<comment type="similarity">
    <text evidence="1">Belongs to the LacAB/RpiB family.</text>
</comment>
<sequence>MGLRIVVAADPAAVEYKDAVKADLEADSRVDEVIDVGVQAGEDTLYPHVGVKGAHVIKEGKADRGIFFCGTGMGMAITANKVPGIRACTAHDSFSVERLIMSNDAHVLCLGQRVIGRELARRLAHEFIGYTFDPSSHSKANIDLINAYESGDIAGEAATGSC</sequence>
<evidence type="ECO:0000256" key="2">
    <source>
        <dbReference type="ARBA" id="ARBA00023235"/>
    </source>
</evidence>
<dbReference type="EMBL" id="PCZS01000002">
    <property type="protein sequence ID" value="REB69485.1"/>
    <property type="molecule type" value="Genomic_DNA"/>
</dbReference>
<dbReference type="PIRSF" id="PIRSF005384">
    <property type="entry name" value="RpiB_LacA_B"/>
    <property type="match status" value="1"/>
</dbReference>
<gene>
    <name evidence="3" type="ORF">CP880_08755</name>
</gene>
<comment type="caution">
    <text evidence="3">The sequence shown here is derived from an EMBL/GenBank/DDBJ whole genome shotgun (WGS) entry which is preliminary data.</text>
</comment>
<evidence type="ECO:0000256" key="1">
    <source>
        <dbReference type="ARBA" id="ARBA00008754"/>
    </source>
</evidence>
<keyword evidence="2 3" id="KW-0413">Isomerase</keyword>
<dbReference type="InterPro" id="IPR003500">
    <property type="entry name" value="RpiB_LacA_LacB"/>
</dbReference>
<organism evidence="3 4">
    <name type="scientific">Cutibacterium namnetense</name>
    <dbReference type="NCBI Taxonomy" id="1574624"/>
    <lineage>
        <taxon>Bacteria</taxon>
        <taxon>Bacillati</taxon>
        <taxon>Actinomycetota</taxon>
        <taxon>Actinomycetes</taxon>
        <taxon>Propionibacteriales</taxon>
        <taxon>Propionibacteriaceae</taxon>
        <taxon>Cutibacterium</taxon>
    </lineage>
</organism>
<keyword evidence="4" id="KW-1185">Reference proteome</keyword>